<keyword evidence="8" id="KW-1185">Reference proteome</keyword>
<feature type="domain" description="tRNA (32-2'-O)-methyltransferase regulator THADA-like C-terminal TPR repeats region" evidence="6">
    <location>
        <begin position="1414"/>
        <end position="1526"/>
    </location>
</feature>
<dbReference type="Proteomes" id="UP000694388">
    <property type="component" value="Unplaced"/>
</dbReference>
<dbReference type="Pfam" id="PF25150">
    <property type="entry name" value="TPR_Trm732"/>
    <property type="match status" value="1"/>
</dbReference>
<proteinExistence type="inferred from homology"/>
<dbReference type="Ensembl" id="ENSEBUT00000021690.1">
    <property type="protein sequence ID" value="ENSEBUP00000021114.1"/>
    <property type="gene ID" value="ENSEBUG00000013045.1"/>
</dbReference>
<comment type="function">
    <text evidence="3">Together with methyltransferase FTSJ1, methylates the 2'-O-ribose of nucleotides at position 32 of the anticodon loop of substrate tRNAs.</text>
</comment>
<dbReference type="InterPro" id="IPR019442">
    <property type="entry name" value="THADA/TRM732_DUF2428"/>
</dbReference>
<dbReference type="GeneTree" id="ENSGT00940000165952"/>
<evidence type="ECO:0000259" key="6">
    <source>
        <dbReference type="Pfam" id="PF25151"/>
    </source>
</evidence>
<dbReference type="OMA" id="CHIKSED"/>
<dbReference type="PANTHER" id="PTHR14387:SF0">
    <property type="entry name" value="DUF2428 DOMAIN-CONTAINING PROTEIN"/>
    <property type="match status" value="1"/>
</dbReference>
<feature type="domain" description="tRNA (32-2'-O)-methyltransferase regulator THADA-like C-terminal TPR repeats region" evidence="6">
    <location>
        <begin position="1326"/>
        <end position="1385"/>
    </location>
</feature>
<evidence type="ECO:0000313" key="8">
    <source>
        <dbReference type="Proteomes" id="UP000694388"/>
    </source>
</evidence>
<dbReference type="InterPro" id="IPR016024">
    <property type="entry name" value="ARM-type_fold"/>
</dbReference>
<dbReference type="GO" id="GO:0005829">
    <property type="term" value="C:cytosol"/>
    <property type="evidence" value="ECO:0007669"/>
    <property type="project" value="TreeGrafter"/>
</dbReference>
<dbReference type="InterPro" id="IPR056842">
    <property type="entry name" value="THADA-like_TPR_C"/>
</dbReference>
<dbReference type="GO" id="GO:0030488">
    <property type="term" value="P:tRNA methylation"/>
    <property type="evidence" value="ECO:0007669"/>
    <property type="project" value="TreeGrafter"/>
</dbReference>
<evidence type="ECO:0000256" key="3">
    <source>
        <dbReference type="ARBA" id="ARBA00035625"/>
    </source>
</evidence>
<dbReference type="PANTHER" id="PTHR14387">
    <property type="entry name" value="THADA/DEATH RECEPTOR INTERACTING PROTEIN"/>
    <property type="match status" value="1"/>
</dbReference>
<feature type="domain" description="DUF2428" evidence="4">
    <location>
        <begin position="969"/>
        <end position="1166"/>
    </location>
</feature>
<name>A0A8C4WZ86_EPTBU</name>
<evidence type="ECO:0000313" key="7">
    <source>
        <dbReference type="Ensembl" id="ENSEBUP00000021114.1"/>
    </source>
</evidence>
<reference evidence="7" key="1">
    <citation type="submission" date="2025-08" db="UniProtKB">
        <authorList>
            <consortium name="Ensembl"/>
        </authorList>
    </citation>
    <scope>IDENTIFICATION</scope>
</reference>
<dbReference type="Pfam" id="PF10350">
    <property type="entry name" value="DUF2428"/>
    <property type="match status" value="2"/>
</dbReference>
<dbReference type="InterPro" id="IPR056843">
    <property type="entry name" value="THADA-like_TPR"/>
</dbReference>
<protein>
    <submittedName>
        <fullName evidence="7">Si:ch211-225b11.4</fullName>
    </submittedName>
</protein>
<evidence type="ECO:0000259" key="5">
    <source>
        <dbReference type="Pfam" id="PF25150"/>
    </source>
</evidence>
<keyword evidence="2" id="KW-0819">tRNA processing</keyword>
<evidence type="ECO:0000256" key="1">
    <source>
        <dbReference type="ARBA" id="ARBA00010409"/>
    </source>
</evidence>
<organism evidence="7 8">
    <name type="scientific">Eptatretus burgeri</name>
    <name type="common">Inshore hagfish</name>
    <dbReference type="NCBI Taxonomy" id="7764"/>
    <lineage>
        <taxon>Eukaryota</taxon>
        <taxon>Metazoa</taxon>
        <taxon>Chordata</taxon>
        <taxon>Craniata</taxon>
        <taxon>Vertebrata</taxon>
        <taxon>Cyclostomata</taxon>
        <taxon>Myxini</taxon>
        <taxon>Myxiniformes</taxon>
        <taxon>Myxinidae</taxon>
        <taxon>Eptatretinae</taxon>
        <taxon>Eptatretus</taxon>
    </lineage>
</organism>
<comment type="similarity">
    <text evidence="1">Belongs to the THADA family.</text>
</comment>
<dbReference type="SUPFAM" id="SSF48371">
    <property type="entry name" value="ARM repeat"/>
    <property type="match status" value="2"/>
</dbReference>
<dbReference type="Pfam" id="PF25151">
    <property type="entry name" value="TPR_Trm732_C"/>
    <property type="match status" value="2"/>
</dbReference>
<sequence>MARRTQRLPVERDGEDVDTEFLRHLSRFLRSNDSRERQKELDLALHLVSTPRACSHNGDLLPLIRSTVRLQLHAYDNLKAFRKLEQILKRLAEWERAAVMTELRCHLCGILQPNQILSQADCLTVSAFLEGSPLGRAVLEENLQALLKAIACTLSQLLQHPDCLAGELPTSVAKVCLKLFQVLPEFLKPSLLMVEQNNGESIAAVSSILNFLLQGISKQGLGAEGRLYAGGALALLLGLAGSESNGAAVVRRMLNMQEPDWVCIGVLRARAPALGRDLTACLTLCRALVTCGKSSLLLSQPQPSTSCEQSDTSIQGCLLLADVFSAVCRLCENLQETGYHAFQLLSLWLRRMQEEQPGLCGSGNDLNIHPVFSADSSTTKQILHLIFHAWDSLADGVAENARSSLRLLLDLHQQECVADHKASCQLFLSLLGRAFKLPGQARGRLALLCILVPHVGAQVVMDTFKNLPEQILNCLATNYLAPAAADLYKVLLLQQRREWIHAQRSDLVSPDSTTRTDSCLNEQHRLQPTQNSQSSMKAFQQEIGLCHGSETCTMTVKAHEDDREPGERRTHLWTTYWLEMVTSGLSAAIVQLQQKTSQDLLPHTLKVFPEALAPMSERFAGPKFLQAWLNLMTVSASVLPASQSDQNIDTRLLLGLAHSNDDIRASAFELLSSRPLASSGRGLFYVFLRRNLSRGSAPFRQRIQTSARRAFTRVRDNSLSSLRTVGKKKARHLHIEPDWDKELKSSTAWMDSLWTLCIESLTPNASYQRLRMAILLLSALLETLSSTPMPNRKKGTPPEDVKMLLKWAWSNGYWDFYSTRSLGALLFCMQDGTDEVREAAAHLLTIHWPIEALQRGQRAIETAAWLMLCSPKAPKAEAGALLCKFVCERLLPTYPFRELPENNGSSEALLTFLRGLLNGLEEHYAYARADVLQAARTKPMHGQIIALRRCLTEVPGAVELLLQSSLSDFLDRLVALSDSISRFILGVLYGAGTEELLTRGIAPSFAETGRAIDYLVAQGRGLDPAGLAGEANDAALISLEYSLVLSCCWLTLKEVGQLLGAIAEKVIAGRCQERKLCFSLSHMEKLELKVVEKCKEEDLNRKEDLAWCVKLMKTIAAVFWRILTQCRHRGAIDGCGLGFVKLCEALEGCPEQEFQTIPRDLLQQVKAIANRVFDRASTFSKYTCRQAMRHCEDNCFALQSYTRLHFHVIFGPTRQVLECVGDFDGISSVTRRSAGLPLLTQCLVSSEGRTQGRPLLRHCLDFLLTLADAPLPSNHDQTLDLPQVHALNILQTLFRDAVLAAALPQWTGRALVLSVHCMASPSWGVRNASIQLFSTLAWRLVGQKCVHDERTPQNIATAEDIFGLHPELRGFLLSELMAAAMLGQSSMKSEVTDRENTEEACVAYFLATSDTEAQNDYPEHLQPSPLLFPILTLLSKLQPGTGGPDSPLLPFLPPVLWLSKARIYAVREMAAQALVAILAWPSRMNVLMLLINSLPEGRPEHGEQEQAPFLLSQNALHGRMLQLRALLKTLMEEERSTDPQTIESFLKMFSQRIWLASQLTVCALSRAAFVDVLSLALQMRWRYPAQPEIMNFLLTVAWDQLSRASSKAPLKSEFQVGVAALQWALVRFLVQMLIFGQSGNGKNGLLTLLQHGETEVRLAALSSMLECHKVILPEAATDLKACVTESLSHVLEFEKDAHCLRLHLEVFTALHDADSTSSKASSVNSSSLPPVEAARCLELLLKLVPPWKEANASPLLSMWALSASSCLVAGLCTRLSDRAAAAPWRRAIECWSCAVESSADTSSFPELVLGAARSLCLAGPVVLRSTSSHEDSLKISTRVVRVAVRLMQAEDEESRMKVAHFVTTLITSPEQSLTFLPDTHQVEPHRSVKEAISSPSTLHAISHITVASFAERNEEKMDLFGRCPALPSEGLEALLCWLSKASPVCPAAFEALCSLVPLHDVFEVMQTSQEPEEKGLVNLFEQEQENAFEEPTVMAYLAAPWLGRAIEALTSPHNTILPWLTRVGPLACAAVEQLKSMDLRAWERLHQVSWTPKVYHAITLLSLNLELLARAMDVLAD</sequence>
<accession>A0A8C4WZ86</accession>
<evidence type="ECO:0000259" key="4">
    <source>
        <dbReference type="Pfam" id="PF10350"/>
    </source>
</evidence>
<feature type="domain" description="DUF2428" evidence="4">
    <location>
        <begin position="1214"/>
        <end position="1323"/>
    </location>
</feature>
<reference evidence="7" key="2">
    <citation type="submission" date="2025-09" db="UniProtKB">
        <authorList>
            <consortium name="Ensembl"/>
        </authorList>
    </citation>
    <scope>IDENTIFICATION</scope>
</reference>
<dbReference type="InterPro" id="IPR051954">
    <property type="entry name" value="tRNA_methyltransferase_THADA"/>
</dbReference>
<evidence type="ECO:0000256" key="2">
    <source>
        <dbReference type="ARBA" id="ARBA00022694"/>
    </source>
</evidence>
<feature type="domain" description="tRNA (32-2'-O)-methyltransferase regulator THADA-like TPR repeats region" evidence="5">
    <location>
        <begin position="573"/>
        <end position="783"/>
    </location>
</feature>